<dbReference type="AlphaFoldDB" id="A0A8H7Q2M4"/>
<dbReference type="InterPro" id="IPR000092">
    <property type="entry name" value="Polyprenyl_synt"/>
</dbReference>
<dbReference type="GO" id="GO:0008299">
    <property type="term" value="P:isoprenoid biosynthetic process"/>
    <property type="evidence" value="ECO:0007669"/>
    <property type="project" value="UniProtKB-KW"/>
</dbReference>
<proteinExistence type="inferred from homology"/>
<dbReference type="Proteomes" id="UP000654370">
    <property type="component" value="Unassembled WGS sequence"/>
</dbReference>
<dbReference type="GO" id="GO:1990234">
    <property type="term" value="C:transferase complex"/>
    <property type="evidence" value="ECO:0007669"/>
    <property type="project" value="TreeGrafter"/>
</dbReference>
<sequence>KAAAPSSFSAGNGRLLVISAQRRLLHQSLPNTKAATEAKEEYASPFGRIAQQFNVIRSTIFNSAPLAEITKPAEDVLPFTGKASTWSQAVLEAKGLVIDKTNDRIIDPVKLVGRDLWDLKGNIGKLLGSQHPLLNVIAKHYFSADGKHVRPLLVLLMAQATSIAPKRHIVANEEHYRIIDTPISSGLKNITSSNTFQDDAHYTPYVNKEGCSILPTQRRLAEISEMIHTASLLHDDVIDESESRRNIPSANASFGNKMAVLGGDFLLARSSLALARLRNAECTELMATCIANLVEGEFMQMKNTQANDNGDRPQSSTFEYYLNKTYMKTGSLIAQSCKSSAVLGGGTKEVCNIAFEYGKNLGVAFQLVDDMLDFTVSAADLGKPAGADLKLGLATAPVLFAWEEFPELGPLIKRKFSEEGDVEKARTLVYKSDGLKKTTILAESHCQAAINAISQLPPSDARSALIQLTEKVLTRTR</sequence>
<keyword evidence="3 7" id="KW-0808">Transferase</keyword>
<dbReference type="GO" id="GO:0006744">
    <property type="term" value="P:ubiquinone biosynthetic process"/>
    <property type="evidence" value="ECO:0007669"/>
    <property type="project" value="TreeGrafter"/>
</dbReference>
<dbReference type="SFLD" id="SFLDS00005">
    <property type="entry name" value="Isoprenoid_Synthase_Type_I"/>
    <property type="match status" value="1"/>
</dbReference>
<dbReference type="GO" id="GO:0004659">
    <property type="term" value="F:prenyltransferase activity"/>
    <property type="evidence" value="ECO:0007669"/>
    <property type="project" value="InterPro"/>
</dbReference>
<feature type="non-terminal residue" evidence="8">
    <location>
        <position position="1"/>
    </location>
</feature>
<evidence type="ECO:0000256" key="3">
    <source>
        <dbReference type="ARBA" id="ARBA00022679"/>
    </source>
</evidence>
<keyword evidence="5" id="KW-0460">Magnesium</keyword>
<evidence type="ECO:0000313" key="9">
    <source>
        <dbReference type="Proteomes" id="UP000654370"/>
    </source>
</evidence>
<evidence type="ECO:0000256" key="6">
    <source>
        <dbReference type="ARBA" id="ARBA00023229"/>
    </source>
</evidence>
<evidence type="ECO:0000256" key="4">
    <source>
        <dbReference type="ARBA" id="ARBA00022723"/>
    </source>
</evidence>
<dbReference type="EMBL" id="JAEPQZ010000002">
    <property type="protein sequence ID" value="KAG2184992.1"/>
    <property type="molecule type" value="Genomic_DNA"/>
</dbReference>
<evidence type="ECO:0000256" key="2">
    <source>
        <dbReference type="ARBA" id="ARBA00006706"/>
    </source>
</evidence>
<name>A0A8H7Q2M4_MORIS</name>
<organism evidence="8 9">
    <name type="scientific">Mortierella isabellina</name>
    <name type="common">Filamentous fungus</name>
    <name type="synonym">Umbelopsis isabellina</name>
    <dbReference type="NCBI Taxonomy" id="91625"/>
    <lineage>
        <taxon>Eukaryota</taxon>
        <taxon>Fungi</taxon>
        <taxon>Fungi incertae sedis</taxon>
        <taxon>Mucoromycota</taxon>
        <taxon>Mucoromycotina</taxon>
        <taxon>Umbelopsidomycetes</taxon>
        <taxon>Umbelopsidales</taxon>
        <taxon>Umbelopsidaceae</taxon>
        <taxon>Umbelopsis</taxon>
    </lineage>
</organism>
<comment type="caution">
    <text evidence="8">The sequence shown here is derived from an EMBL/GenBank/DDBJ whole genome shotgun (WGS) entry which is preliminary data.</text>
</comment>
<dbReference type="Gene3D" id="1.10.600.10">
    <property type="entry name" value="Farnesyl Diphosphate Synthase"/>
    <property type="match status" value="1"/>
</dbReference>
<comment type="cofactor">
    <cofactor evidence="1">
        <name>Mg(2+)</name>
        <dbReference type="ChEBI" id="CHEBI:18420"/>
    </cofactor>
</comment>
<dbReference type="PANTHER" id="PTHR12001">
    <property type="entry name" value="GERANYLGERANYL PYROPHOSPHATE SYNTHASE"/>
    <property type="match status" value="1"/>
</dbReference>
<evidence type="ECO:0000256" key="7">
    <source>
        <dbReference type="RuleBase" id="RU004466"/>
    </source>
</evidence>
<dbReference type="InterPro" id="IPR033749">
    <property type="entry name" value="Polyprenyl_synt_CS"/>
</dbReference>
<dbReference type="SUPFAM" id="SSF48576">
    <property type="entry name" value="Terpenoid synthases"/>
    <property type="match status" value="1"/>
</dbReference>
<dbReference type="Pfam" id="PF00348">
    <property type="entry name" value="polyprenyl_synt"/>
    <property type="match status" value="1"/>
</dbReference>
<dbReference type="PANTHER" id="PTHR12001:SF69">
    <property type="entry name" value="ALL TRANS-POLYPRENYL-DIPHOSPHATE SYNTHASE PDSS1"/>
    <property type="match status" value="1"/>
</dbReference>
<evidence type="ECO:0000256" key="5">
    <source>
        <dbReference type="ARBA" id="ARBA00022842"/>
    </source>
</evidence>
<dbReference type="GO" id="GO:0046872">
    <property type="term" value="F:metal ion binding"/>
    <property type="evidence" value="ECO:0007669"/>
    <property type="project" value="UniProtKB-KW"/>
</dbReference>
<reference evidence="8" key="1">
    <citation type="submission" date="2020-12" db="EMBL/GenBank/DDBJ databases">
        <title>Metabolic potential, ecology and presence of endohyphal bacteria is reflected in genomic diversity of Mucoromycotina.</title>
        <authorList>
            <person name="Muszewska A."/>
            <person name="Okrasinska A."/>
            <person name="Steczkiewicz K."/>
            <person name="Drgas O."/>
            <person name="Orlowska M."/>
            <person name="Perlinska-Lenart U."/>
            <person name="Aleksandrzak-Piekarczyk T."/>
            <person name="Szatraj K."/>
            <person name="Zielenkiewicz U."/>
            <person name="Pilsyk S."/>
            <person name="Malc E."/>
            <person name="Mieczkowski P."/>
            <person name="Kruszewska J.S."/>
            <person name="Biernat P."/>
            <person name="Pawlowska J."/>
        </authorList>
    </citation>
    <scope>NUCLEOTIDE SEQUENCE</scope>
    <source>
        <strain evidence="8">WA0000067209</strain>
    </source>
</reference>
<evidence type="ECO:0000256" key="1">
    <source>
        <dbReference type="ARBA" id="ARBA00001946"/>
    </source>
</evidence>
<keyword evidence="6" id="KW-0414">Isoprene biosynthesis</keyword>
<dbReference type="CDD" id="cd00685">
    <property type="entry name" value="Trans_IPPS_HT"/>
    <property type="match status" value="1"/>
</dbReference>
<dbReference type="InterPro" id="IPR008949">
    <property type="entry name" value="Isoprenoid_synthase_dom_sf"/>
</dbReference>
<protein>
    <submittedName>
        <fullName evidence="8">Uncharacterized protein</fullName>
    </submittedName>
</protein>
<keyword evidence="4" id="KW-0479">Metal-binding</keyword>
<evidence type="ECO:0000313" key="8">
    <source>
        <dbReference type="EMBL" id="KAG2184992.1"/>
    </source>
</evidence>
<gene>
    <name evidence="8" type="ORF">INT43_000905</name>
</gene>
<dbReference type="OrthoDB" id="9927103at2759"/>
<accession>A0A8H7Q2M4</accession>
<comment type="similarity">
    <text evidence="2 7">Belongs to the FPP/GGPP synthase family.</text>
</comment>
<keyword evidence="9" id="KW-1185">Reference proteome</keyword>
<dbReference type="PROSITE" id="PS00444">
    <property type="entry name" value="POLYPRENYL_SYNTHASE_2"/>
    <property type="match status" value="1"/>
</dbReference>